<reference evidence="9 10" key="1">
    <citation type="submission" date="2011-09" db="EMBL/GenBank/DDBJ databases">
        <title>Complete sequence of chromosome of Thioflavicoccus mobilis 8321.</title>
        <authorList>
            <consortium name="US DOE Joint Genome Institute"/>
            <person name="Lucas S."/>
            <person name="Han J."/>
            <person name="Lapidus A."/>
            <person name="Cheng J.-F."/>
            <person name="Goodwin L."/>
            <person name="Pitluck S."/>
            <person name="Peters L."/>
            <person name="Ovchinnikova G."/>
            <person name="Lu M."/>
            <person name="Detter J.C."/>
            <person name="Han C."/>
            <person name="Tapia R."/>
            <person name="Land M."/>
            <person name="Hauser L."/>
            <person name="Kyrpides N."/>
            <person name="Ivanova N."/>
            <person name="Pagani I."/>
            <person name="Vogl K."/>
            <person name="Liu Z."/>
            <person name="Imhoff J."/>
            <person name="Thiel V."/>
            <person name="Frigaard N.-U."/>
            <person name="Bryant D."/>
            <person name="Woyke T."/>
        </authorList>
    </citation>
    <scope>NUCLEOTIDE SEQUENCE [LARGE SCALE GENOMIC DNA]</scope>
    <source>
        <strain evidence="9 10">8321</strain>
    </source>
</reference>
<dbReference type="RefSeq" id="WP_015280879.1">
    <property type="nucleotide sequence ID" value="NC_019940.1"/>
</dbReference>
<evidence type="ECO:0000256" key="4">
    <source>
        <dbReference type="ARBA" id="ARBA00022982"/>
    </source>
</evidence>
<evidence type="ECO:0000256" key="7">
    <source>
        <dbReference type="ARBA" id="ARBA00023284"/>
    </source>
</evidence>
<dbReference type="Pfam" id="PF02600">
    <property type="entry name" value="DsbB"/>
    <property type="match status" value="1"/>
</dbReference>
<keyword evidence="4" id="KW-0249">Electron transport</keyword>
<dbReference type="PATRIC" id="fig|765912.4.peg.1933"/>
<evidence type="ECO:0000313" key="9">
    <source>
        <dbReference type="EMBL" id="AGA90738.1"/>
    </source>
</evidence>
<evidence type="ECO:0000313" key="10">
    <source>
        <dbReference type="Proteomes" id="UP000010816"/>
    </source>
</evidence>
<keyword evidence="6 8" id="KW-0472">Membrane</keyword>
<keyword evidence="5 8" id="KW-1133">Transmembrane helix</keyword>
<dbReference type="Proteomes" id="UP000010816">
    <property type="component" value="Chromosome"/>
</dbReference>
<dbReference type="AlphaFoldDB" id="L0GVF0"/>
<accession>L0GVF0</accession>
<evidence type="ECO:0000256" key="5">
    <source>
        <dbReference type="ARBA" id="ARBA00022989"/>
    </source>
</evidence>
<gene>
    <name evidence="9" type="ORF">Thimo_1973</name>
</gene>
<dbReference type="PANTHER" id="PTHR36570:SF3">
    <property type="entry name" value="DISULFIDE BOND FORMATION PROTEIN B"/>
    <property type="match status" value="1"/>
</dbReference>
<organism evidence="9 10">
    <name type="scientific">Thioflavicoccus mobilis 8321</name>
    <dbReference type="NCBI Taxonomy" id="765912"/>
    <lineage>
        <taxon>Bacteria</taxon>
        <taxon>Pseudomonadati</taxon>
        <taxon>Pseudomonadota</taxon>
        <taxon>Gammaproteobacteria</taxon>
        <taxon>Chromatiales</taxon>
        <taxon>Chromatiaceae</taxon>
        <taxon>Thioflavicoccus</taxon>
    </lineage>
</organism>
<dbReference type="HOGENOM" id="CLU_098660_1_0_6"/>
<keyword evidence="7" id="KW-0676">Redox-active center</keyword>
<dbReference type="GO" id="GO:0006457">
    <property type="term" value="P:protein folding"/>
    <property type="evidence" value="ECO:0007669"/>
    <property type="project" value="InterPro"/>
</dbReference>
<dbReference type="EMBL" id="CP003051">
    <property type="protein sequence ID" value="AGA90738.1"/>
    <property type="molecule type" value="Genomic_DNA"/>
</dbReference>
<dbReference type="InterPro" id="IPR050183">
    <property type="entry name" value="DsbB"/>
</dbReference>
<dbReference type="OrthoDB" id="3711263at2"/>
<name>L0GVF0_9GAMM</name>
<protein>
    <submittedName>
        <fullName evidence="9">Disulfide bond formation protein DsbB</fullName>
    </submittedName>
</protein>
<feature type="transmembrane region" description="Helical" evidence="8">
    <location>
        <begin position="40"/>
        <end position="60"/>
    </location>
</feature>
<dbReference type="GO" id="GO:0015035">
    <property type="term" value="F:protein-disulfide reductase activity"/>
    <property type="evidence" value="ECO:0007669"/>
    <property type="project" value="InterPro"/>
</dbReference>
<evidence type="ECO:0000256" key="3">
    <source>
        <dbReference type="ARBA" id="ARBA00022692"/>
    </source>
</evidence>
<comment type="subcellular location">
    <subcellularLocation>
        <location evidence="1">Cell membrane</location>
        <topology evidence="1">Multi-pass membrane protein</topology>
    </subcellularLocation>
</comment>
<sequence>MSQGRARIVWAALAAVSVGAVAVSLAVTEWRFLEPCHLCIFQRLLFMLLAVSTGIATLGGAHLVGRVAGALAALVAALGVGVATYQSWLQHEAVESLVSCTGGEPGPIERLVEWLGERWPTLFMPSGFCDDPGATFLGLSLANWSLIAFAACLLAAVWGIWRTLHV</sequence>
<dbReference type="Gene3D" id="1.20.1550.10">
    <property type="entry name" value="DsbB-like"/>
    <property type="match status" value="1"/>
</dbReference>
<dbReference type="KEGG" id="tmb:Thimo_1973"/>
<keyword evidence="10" id="KW-1185">Reference proteome</keyword>
<dbReference type="SUPFAM" id="SSF158442">
    <property type="entry name" value="DsbB-like"/>
    <property type="match status" value="1"/>
</dbReference>
<feature type="transmembrane region" description="Helical" evidence="8">
    <location>
        <begin position="141"/>
        <end position="161"/>
    </location>
</feature>
<dbReference type="InterPro" id="IPR023380">
    <property type="entry name" value="DsbB-like_sf"/>
</dbReference>
<keyword evidence="2" id="KW-1003">Cell membrane</keyword>
<dbReference type="STRING" id="765912.Thimo_1973"/>
<dbReference type="PANTHER" id="PTHR36570">
    <property type="entry name" value="DISULFIDE BOND FORMATION PROTEIN B"/>
    <property type="match status" value="1"/>
</dbReference>
<evidence type="ECO:0000256" key="2">
    <source>
        <dbReference type="ARBA" id="ARBA00022475"/>
    </source>
</evidence>
<keyword evidence="3 8" id="KW-0812">Transmembrane</keyword>
<evidence type="ECO:0000256" key="6">
    <source>
        <dbReference type="ARBA" id="ARBA00023136"/>
    </source>
</evidence>
<dbReference type="InterPro" id="IPR003752">
    <property type="entry name" value="DiS_bond_form_DsbB/BdbC"/>
</dbReference>
<dbReference type="eggNOG" id="COG1495">
    <property type="taxonomic scope" value="Bacteria"/>
</dbReference>
<feature type="transmembrane region" description="Helical" evidence="8">
    <location>
        <begin position="67"/>
        <end position="88"/>
    </location>
</feature>
<dbReference type="GO" id="GO:0005886">
    <property type="term" value="C:plasma membrane"/>
    <property type="evidence" value="ECO:0007669"/>
    <property type="project" value="UniProtKB-SubCell"/>
</dbReference>
<proteinExistence type="predicted"/>
<evidence type="ECO:0000256" key="1">
    <source>
        <dbReference type="ARBA" id="ARBA00004651"/>
    </source>
</evidence>
<keyword evidence="4" id="KW-0813">Transport</keyword>
<evidence type="ECO:0000256" key="8">
    <source>
        <dbReference type="SAM" id="Phobius"/>
    </source>
</evidence>